<name>A0ABY6IKN0_9HYPH</name>
<organism evidence="3 4">
    <name type="scientific">Pelagibacterium flavum</name>
    <dbReference type="NCBI Taxonomy" id="2984530"/>
    <lineage>
        <taxon>Bacteria</taxon>
        <taxon>Pseudomonadati</taxon>
        <taxon>Pseudomonadota</taxon>
        <taxon>Alphaproteobacteria</taxon>
        <taxon>Hyphomicrobiales</taxon>
        <taxon>Devosiaceae</taxon>
        <taxon>Pelagibacterium</taxon>
    </lineage>
</organism>
<evidence type="ECO:0000313" key="4">
    <source>
        <dbReference type="Proteomes" id="UP001163882"/>
    </source>
</evidence>
<reference evidence="3" key="1">
    <citation type="submission" date="2022-10" db="EMBL/GenBank/DDBJ databases">
        <title>YIM 151497 complete genome.</title>
        <authorList>
            <person name="Chen X."/>
        </authorList>
    </citation>
    <scope>NUCLEOTIDE SEQUENCE</scope>
    <source>
        <strain evidence="3">YIM 151497</strain>
    </source>
</reference>
<proteinExistence type="predicted"/>
<evidence type="ECO:0000256" key="1">
    <source>
        <dbReference type="SAM" id="MobiDB-lite"/>
    </source>
</evidence>
<sequence length="345" mass="36458">MKRPQLVPATRLAVIAVLGVGPALAQDQILEGSFALPNVQPAVSGEMVVSETGPLSRHIELSYSDIHTGERVTQYEVELTQELHLLATDAGLSHLVHEHVKAAGDDGRFTTELHFPEPGRYHIYTDAAPSGLGQQVLRFELQVGENGNLDTQADTLLGSPPVDVKDGPIVSSDQGYRVTLSAPDLEAGKEGMITLAVEKDGQPASDLEPYLGVAAHAVFVRAQDLAYVHAHAMTDGPNGNGHHAETVEYHEHAHSHHPASNEPVEHEMPSGAEEANVEGDEAGMGAEGTMDHDEHAMHGAAEAVGSVSSTMAIHVTPPAAGAYALWVEFVGGGDVITVPFALEIP</sequence>
<feature type="region of interest" description="Disordered" evidence="1">
    <location>
        <begin position="253"/>
        <end position="272"/>
    </location>
</feature>
<feature type="chain" id="PRO_5045465406" description="DUF4198 domain-containing protein" evidence="2">
    <location>
        <begin position="26"/>
        <end position="345"/>
    </location>
</feature>
<gene>
    <name evidence="3" type="ORF">OF122_13970</name>
</gene>
<evidence type="ECO:0008006" key="5">
    <source>
        <dbReference type="Google" id="ProtNLM"/>
    </source>
</evidence>
<dbReference type="EMBL" id="CP107716">
    <property type="protein sequence ID" value="UYQ71148.1"/>
    <property type="molecule type" value="Genomic_DNA"/>
</dbReference>
<dbReference type="RefSeq" id="WP_264224808.1">
    <property type="nucleotide sequence ID" value="NZ_CP107716.1"/>
</dbReference>
<accession>A0ABY6IKN0</accession>
<keyword evidence="2" id="KW-0732">Signal</keyword>
<keyword evidence="4" id="KW-1185">Reference proteome</keyword>
<protein>
    <recommendedName>
        <fullName evidence="5">DUF4198 domain-containing protein</fullName>
    </recommendedName>
</protein>
<dbReference type="Proteomes" id="UP001163882">
    <property type="component" value="Chromosome"/>
</dbReference>
<evidence type="ECO:0000256" key="2">
    <source>
        <dbReference type="SAM" id="SignalP"/>
    </source>
</evidence>
<feature type="signal peptide" evidence="2">
    <location>
        <begin position="1"/>
        <end position="25"/>
    </location>
</feature>
<evidence type="ECO:0000313" key="3">
    <source>
        <dbReference type="EMBL" id="UYQ71148.1"/>
    </source>
</evidence>